<dbReference type="PANTHER" id="PTHR31834:SF9">
    <property type="entry name" value="INITIATION-SPECIFIC ALPHA-1,6-MANNOSYLTRANSFERASE"/>
    <property type="match status" value="1"/>
</dbReference>
<dbReference type="Pfam" id="PF04488">
    <property type="entry name" value="Gly_transf_sug"/>
    <property type="match status" value="1"/>
</dbReference>
<dbReference type="EMBL" id="MDDG01000005">
    <property type="protein sequence ID" value="OQE41081.1"/>
    <property type="molecule type" value="Genomic_DNA"/>
</dbReference>
<dbReference type="SUPFAM" id="SSF53448">
    <property type="entry name" value="Nucleotide-diphospho-sugar transferases"/>
    <property type="match status" value="1"/>
</dbReference>
<dbReference type="InterPro" id="IPR039367">
    <property type="entry name" value="Och1-like"/>
</dbReference>
<gene>
    <name evidence="2" type="ORF">PENCOP_c005G02509</name>
</gene>
<evidence type="ECO:0000313" key="2">
    <source>
        <dbReference type="EMBL" id="OQE41081.1"/>
    </source>
</evidence>
<accession>A0A1V6URP3</accession>
<evidence type="ECO:0000313" key="3">
    <source>
        <dbReference type="Proteomes" id="UP000191500"/>
    </source>
</evidence>
<proteinExistence type="inferred from homology"/>
<dbReference type="STRING" id="36646.A0A1V6URP3"/>
<protein>
    <recommendedName>
        <fullName evidence="4">Alpha 1,4-glycosyltransferase domain-containing protein</fullName>
    </recommendedName>
</protein>
<evidence type="ECO:0008006" key="4">
    <source>
        <dbReference type="Google" id="ProtNLM"/>
    </source>
</evidence>
<dbReference type="InterPro" id="IPR029044">
    <property type="entry name" value="Nucleotide-diphossugar_trans"/>
</dbReference>
<comment type="similarity">
    <text evidence="1">Belongs to the glycosyltransferase 32 family.</text>
</comment>
<comment type="caution">
    <text evidence="2">The sequence shown here is derived from an EMBL/GenBank/DDBJ whole genome shotgun (WGS) entry which is preliminary data.</text>
</comment>
<organism evidence="2 3">
    <name type="scientific">Penicillium coprophilum</name>
    <dbReference type="NCBI Taxonomy" id="36646"/>
    <lineage>
        <taxon>Eukaryota</taxon>
        <taxon>Fungi</taxon>
        <taxon>Dikarya</taxon>
        <taxon>Ascomycota</taxon>
        <taxon>Pezizomycotina</taxon>
        <taxon>Eurotiomycetes</taxon>
        <taxon>Eurotiomycetidae</taxon>
        <taxon>Eurotiales</taxon>
        <taxon>Aspergillaceae</taxon>
        <taxon>Penicillium</taxon>
    </lineage>
</organism>
<dbReference type="InterPro" id="IPR007577">
    <property type="entry name" value="GlycoTrfase_DXD_sugar-bd_CS"/>
</dbReference>
<dbReference type="Gene3D" id="3.90.550.20">
    <property type="match status" value="1"/>
</dbReference>
<name>A0A1V6URP3_9EURO</name>
<dbReference type="Proteomes" id="UP000191500">
    <property type="component" value="Unassembled WGS sequence"/>
</dbReference>
<sequence>MRNRSFLGSSNRHKQVLVAAILTLIIVFKSLPSSTSRLNPRTDKSYGEDRPQYLHRSTFRANPDYEYETKLSNALRAIEIERGMRHDENAADTLWQIMLPGVISQRSDDSIQFEKKNSEWRYKLVQTDWAENFILKTLESIPEIARLYKSYPHSVHRGDLLRYLILWYYGGYYADLDVYPARSIRSCPSLRDSIFKDNRINANITLVVGIEIDEPFASPQKMRDWHWARRYGFIQYTMYAPRRFSPLLREVIVRVLSHTKQHLDDSHFWTGGYNEMDTLEITGPGVFTDAILDVLSDTLPTTHRLLQQSVDADAEFLSSPASVQGVTWAPFHGIQEPLCVEGPEAKSGKHLGGLCVLPINAWGNGQRHSGSENFHTQQACINHRFGGTWKPWKQSWQKYLFG</sequence>
<dbReference type="PANTHER" id="PTHR31834">
    <property type="entry name" value="INITIATION-SPECIFIC ALPHA-1,6-MANNOSYLTRANSFERASE"/>
    <property type="match status" value="1"/>
</dbReference>
<dbReference type="GO" id="GO:0006487">
    <property type="term" value="P:protein N-linked glycosylation"/>
    <property type="evidence" value="ECO:0007669"/>
    <property type="project" value="TreeGrafter"/>
</dbReference>
<dbReference type="GO" id="GO:0000136">
    <property type="term" value="C:mannan polymerase complex"/>
    <property type="evidence" value="ECO:0007669"/>
    <property type="project" value="TreeGrafter"/>
</dbReference>
<dbReference type="GO" id="GO:0000009">
    <property type="term" value="F:alpha-1,6-mannosyltransferase activity"/>
    <property type="evidence" value="ECO:0007669"/>
    <property type="project" value="InterPro"/>
</dbReference>
<evidence type="ECO:0000256" key="1">
    <source>
        <dbReference type="ARBA" id="ARBA00009003"/>
    </source>
</evidence>
<keyword evidence="3" id="KW-1185">Reference proteome</keyword>
<reference evidence="3" key="1">
    <citation type="journal article" date="2017" name="Nat. Microbiol.">
        <title>Global analysis of biosynthetic gene clusters reveals vast potential of secondary metabolite production in Penicillium species.</title>
        <authorList>
            <person name="Nielsen J.C."/>
            <person name="Grijseels S."/>
            <person name="Prigent S."/>
            <person name="Ji B."/>
            <person name="Dainat J."/>
            <person name="Nielsen K.F."/>
            <person name="Frisvad J.C."/>
            <person name="Workman M."/>
            <person name="Nielsen J."/>
        </authorList>
    </citation>
    <scope>NUCLEOTIDE SEQUENCE [LARGE SCALE GENOMIC DNA]</scope>
    <source>
        <strain evidence="3">IBT 31321</strain>
    </source>
</reference>
<dbReference type="AlphaFoldDB" id="A0A1V6URP3"/>